<comment type="caution">
    <text evidence="1">The sequence shown here is derived from an EMBL/GenBank/DDBJ whole genome shotgun (WGS) entry which is preliminary data.</text>
</comment>
<evidence type="ECO:0000313" key="1">
    <source>
        <dbReference type="EMBL" id="KIL52739.1"/>
    </source>
</evidence>
<sequence length="67" mass="7817">MESKRINCLACKHYYVTWDPKFPKGCRAHQFKTNHLPSLQVFRASGQSCLAFEKKDRLLHAPDGRRV</sequence>
<reference evidence="1 2" key="1">
    <citation type="submission" date="2015-01" db="EMBL/GenBank/DDBJ databases">
        <title>Jeotgalibacillus campisalis genome sequencing.</title>
        <authorList>
            <person name="Goh K.M."/>
            <person name="Chan K.-G."/>
            <person name="Yaakop A.S."/>
            <person name="Ee R."/>
            <person name="Gan H.M."/>
            <person name="Chan C.S."/>
        </authorList>
    </citation>
    <scope>NUCLEOTIDE SEQUENCE [LARGE SCALE GENOMIC DNA]</scope>
    <source>
        <strain evidence="1 2">SF-57</strain>
    </source>
</reference>
<protein>
    <recommendedName>
        <fullName evidence="3">Uracil-DNA glycosylase</fullName>
    </recommendedName>
</protein>
<evidence type="ECO:0000313" key="2">
    <source>
        <dbReference type="Proteomes" id="UP000031972"/>
    </source>
</evidence>
<evidence type="ECO:0008006" key="3">
    <source>
        <dbReference type="Google" id="ProtNLM"/>
    </source>
</evidence>
<accession>A0A0C2SFN7</accession>
<proteinExistence type="predicted"/>
<dbReference type="AlphaFoldDB" id="A0A0C2SFN7"/>
<dbReference type="Proteomes" id="UP000031972">
    <property type="component" value="Unassembled WGS sequence"/>
</dbReference>
<gene>
    <name evidence="1" type="ORF">KR50_00680</name>
</gene>
<name>A0A0C2SFN7_9BACL</name>
<dbReference type="PATRIC" id="fig|220754.4.peg.68"/>
<keyword evidence="2" id="KW-1185">Reference proteome</keyword>
<organism evidence="1 2">
    <name type="scientific">Jeotgalibacillus campisalis</name>
    <dbReference type="NCBI Taxonomy" id="220754"/>
    <lineage>
        <taxon>Bacteria</taxon>
        <taxon>Bacillati</taxon>
        <taxon>Bacillota</taxon>
        <taxon>Bacilli</taxon>
        <taxon>Bacillales</taxon>
        <taxon>Caryophanaceae</taxon>
        <taxon>Jeotgalibacillus</taxon>
    </lineage>
</organism>
<dbReference type="EMBL" id="JXRR01000001">
    <property type="protein sequence ID" value="KIL52739.1"/>
    <property type="molecule type" value="Genomic_DNA"/>
</dbReference>
<dbReference type="RefSeq" id="WP_332307469.1">
    <property type="nucleotide sequence ID" value="NZ_JXRR01000001.1"/>
</dbReference>